<sequence>MITFQENQYSVPSEYAGKRVQLQVFNHELHVYYNKKLIACHSISNAKLNYKEEHYIEALQLSSPYYPVVSASVYVRLPSDSTSQWTPLSFANSSYYQACNGLSPSRCYPCRAHYKHQNRDLL</sequence>
<proteinExistence type="predicted"/>
<feature type="domain" description="Transposase for insertion sequence element IS21-like C-terminal" evidence="1">
    <location>
        <begin position="1"/>
        <end position="47"/>
    </location>
</feature>
<protein>
    <submittedName>
        <fullName evidence="3">Transposase, putative</fullName>
    </submittedName>
</protein>
<dbReference type="AlphaFoldDB" id="A0A7Z7QQG5"/>
<dbReference type="EMBL" id="LR962863">
    <property type="protein sequence ID" value="CAD7359946.1"/>
    <property type="molecule type" value="Genomic_DNA"/>
</dbReference>
<dbReference type="Proteomes" id="UP000264146">
    <property type="component" value="Chromosome"/>
</dbReference>
<evidence type="ECO:0000313" key="2">
    <source>
        <dbReference type="EMBL" id="CAD7359946.1"/>
    </source>
</evidence>
<reference evidence="2 4" key="2">
    <citation type="submission" date="2020-11" db="EMBL/GenBank/DDBJ databases">
        <authorList>
            <consortium name="Pathogen Informatics"/>
        </authorList>
    </citation>
    <scope>NUCLEOTIDE SEQUENCE [LARGE SCALE GENOMIC DNA]</scope>
    <source>
        <strain evidence="2 4">NCTC12218</strain>
    </source>
</reference>
<dbReference type="Pfam" id="PF22483">
    <property type="entry name" value="Mu-transpos_C_2"/>
    <property type="match status" value="1"/>
</dbReference>
<organism evidence="3">
    <name type="scientific">Staphylococcus schleiferi</name>
    <dbReference type="NCBI Taxonomy" id="1295"/>
    <lineage>
        <taxon>Bacteria</taxon>
        <taxon>Bacillati</taxon>
        <taxon>Bacillota</taxon>
        <taxon>Bacilli</taxon>
        <taxon>Bacillales</taxon>
        <taxon>Staphylococcaceae</taxon>
        <taxon>Staphylococcus</taxon>
    </lineage>
</organism>
<name>A0A7Z7QQG5_STASC</name>
<reference evidence="3" key="1">
    <citation type="submission" date="2018-06" db="EMBL/GenBank/DDBJ databases">
        <authorList>
            <consortium name="Pathogen Informatics"/>
            <person name="Doyle S."/>
        </authorList>
    </citation>
    <scope>NUCLEOTIDE SEQUENCE [LARGE SCALE GENOMIC DNA]</scope>
    <source>
        <strain evidence="3">NCTC12218</strain>
    </source>
</reference>
<dbReference type="InterPro" id="IPR054353">
    <property type="entry name" value="IstA-like_C"/>
</dbReference>
<accession>A0A7Z7QQG5</accession>
<evidence type="ECO:0000313" key="3">
    <source>
        <dbReference type="EMBL" id="SUM89209.1"/>
    </source>
</evidence>
<dbReference type="EMBL" id="UHEF01000001">
    <property type="protein sequence ID" value="SUM89209.1"/>
    <property type="molecule type" value="Genomic_DNA"/>
</dbReference>
<evidence type="ECO:0000313" key="4">
    <source>
        <dbReference type="Proteomes" id="UP000264146"/>
    </source>
</evidence>
<gene>
    <name evidence="3" type="ORF">NCTC12218_01609</name>
</gene>
<evidence type="ECO:0000259" key="1">
    <source>
        <dbReference type="Pfam" id="PF22483"/>
    </source>
</evidence>